<dbReference type="AlphaFoldDB" id="A0A2N5M495"/>
<dbReference type="Gene3D" id="1.20.81.30">
    <property type="entry name" value="Type II secretion system (T2SS), domain F"/>
    <property type="match status" value="2"/>
</dbReference>
<proteinExistence type="inferred from homology"/>
<keyword evidence="3" id="KW-1003">Cell membrane</keyword>
<feature type="domain" description="Type II secretion system protein GspF" evidence="8">
    <location>
        <begin position="27"/>
        <end position="146"/>
    </location>
</feature>
<dbReference type="GO" id="GO:0005886">
    <property type="term" value="C:plasma membrane"/>
    <property type="evidence" value="ECO:0007669"/>
    <property type="project" value="UniProtKB-SubCell"/>
</dbReference>
<evidence type="ECO:0000259" key="8">
    <source>
        <dbReference type="Pfam" id="PF00482"/>
    </source>
</evidence>
<dbReference type="PANTHER" id="PTHR30012">
    <property type="entry name" value="GENERAL SECRETION PATHWAY PROTEIN"/>
    <property type="match status" value="1"/>
</dbReference>
<organism evidence="9 10">
    <name type="scientific">Peribacillus deserti</name>
    <dbReference type="NCBI Taxonomy" id="673318"/>
    <lineage>
        <taxon>Bacteria</taxon>
        <taxon>Bacillati</taxon>
        <taxon>Bacillota</taxon>
        <taxon>Bacilli</taxon>
        <taxon>Bacillales</taxon>
        <taxon>Bacillaceae</taxon>
        <taxon>Peribacillus</taxon>
    </lineage>
</organism>
<comment type="similarity">
    <text evidence="2">Belongs to the GSP F family.</text>
</comment>
<name>A0A2N5M495_9BACI</name>
<keyword evidence="6 7" id="KW-0472">Membrane</keyword>
<gene>
    <name evidence="9" type="ORF">CUU66_14660</name>
</gene>
<protein>
    <submittedName>
        <fullName evidence="9">Competence protein ComG</fullName>
    </submittedName>
</protein>
<evidence type="ECO:0000256" key="3">
    <source>
        <dbReference type="ARBA" id="ARBA00022475"/>
    </source>
</evidence>
<feature type="transmembrane region" description="Helical" evidence="7">
    <location>
        <begin position="123"/>
        <end position="141"/>
    </location>
</feature>
<keyword evidence="4 7" id="KW-0812">Transmembrane</keyword>
<dbReference type="OrthoDB" id="1638902at2"/>
<accession>A0A2N5M495</accession>
<comment type="caution">
    <text evidence="9">The sequence shown here is derived from an EMBL/GenBank/DDBJ whole genome shotgun (WGS) entry which is preliminary data.</text>
</comment>
<dbReference type="InterPro" id="IPR003004">
    <property type="entry name" value="GspF/PilC"/>
</dbReference>
<feature type="domain" description="Type II secretion system protein GspF" evidence="8">
    <location>
        <begin position="226"/>
        <end position="348"/>
    </location>
</feature>
<dbReference type="Proteomes" id="UP000234748">
    <property type="component" value="Unassembled WGS sequence"/>
</dbReference>
<sequence>MYRKKSFTGGCMNMKASKWPVREQAGFLIELGELLELGYSLSHALSFVQLNKNRKRAGDIEYALKLLKDGNPFYSVLEALKFQKNMTSFVFFAEQHGMLSESLKESGNFWLKRSAEAEKMKKLALYPLFLLVFVTLVFYGFDSLLLPKFETLFTSMNPSGNTYLMMISSFSHFLKKLPLVFSLLLLSTGLIYLLWFRKLGPLQQMSIKLKIPIAGRFIRIFNTQFFASQLSGLLAGGLSINECFYLFSVSGQQPFYQRVSENIQNELTKGRSLGSILSMMPYFEKNLASITASGQKYGKLDQELAYYSKKLLALLEERIESCLNVVQPALFAIVGILIISIYMAVLLPMYSLLNSL</sequence>
<evidence type="ECO:0000313" key="9">
    <source>
        <dbReference type="EMBL" id="PLT29184.1"/>
    </source>
</evidence>
<evidence type="ECO:0000313" key="10">
    <source>
        <dbReference type="Proteomes" id="UP000234748"/>
    </source>
</evidence>
<dbReference type="PRINTS" id="PR00812">
    <property type="entry name" value="BCTERIALGSPF"/>
</dbReference>
<evidence type="ECO:0000256" key="6">
    <source>
        <dbReference type="ARBA" id="ARBA00023136"/>
    </source>
</evidence>
<evidence type="ECO:0000256" key="2">
    <source>
        <dbReference type="ARBA" id="ARBA00005745"/>
    </source>
</evidence>
<keyword evidence="5 7" id="KW-1133">Transmembrane helix</keyword>
<keyword evidence="10" id="KW-1185">Reference proteome</keyword>
<feature type="transmembrane region" description="Helical" evidence="7">
    <location>
        <begin position="177"/>
        <end position="196"/>
    </location>
</feature>
<comment type="subcellular location">
    <subcellularLocation>
        <location evidence="1">Cell membrane</location>
        <topology evidence="1">Multi-pass membrane protein</topology>
    </subcellularLocation>
</comment>
<dbReference type="Pfam" id="PF00482">
    <property type="entry name" value="T2SSF"/>
    <property type="match status" value="2"/>
</dbReference>
<dbReference type="NCBIfam" id="NF041012">
    <property type="entry name" value="T4P_ComGB"/>
    <property type="match status" value="1"/>
</dbReference>
<dbReference type="InterPro" id="IPR042094">
    <property type="entry name" value="T2SS_GspF_sf"/>
</dbReference>
<evidence type="ECO:0000256" key="1">
    <source>
        <dbReference type="ARBA" id="ARBA00004651"/>
    </source>
</evidence>
<reference evidence="9 10" key="1">
    <citation type="submission" date="2017-11" db="EMBL/GenBank/DDBJ databases">
        <title>Comparitive Functional Genomics of Dry Heat Resistant strains isolated from the Viking Spacecraft.</title>
        <authorList>
            <person name="Seuylemezian A."/>
            <person name="Cooper K."/>
            <person name="Vaishampayan P."/>
        </authorList>
    </citation>
    <scope>NUCLEOTIDE SEQUENCE [LARGE SCALE GENOMIC DNA]</scope>
    <source>
        <strain evidence="9 10">V1-29</strain>
    </source>
</reference>
<evidence type="ECO:0000256" key="5">
    <source>
        <dbReference type="ARBA" id="ARBA00022989"/>
    </source>
</evidence>
<evidence type="ECO:0000256" key="4">
    <source>
        <dbReference type="ARBA" id="ARBA00022692"/>
    </source>
</evidence>
<evidence type="ECO:0000256" key="7">
    <source>
        <dbReference type="SAM" id="Phobius"/>
    </source>
</evidence>
<dbReference type="InterPro" id="IPR047692">
    <property type="entry name" value="T4P_ComGB"/>
</dbReference>
<feature type="transmembrane region" description="Helical" evidence="7">
    <location>
        <begin position="329"/>
        <end position="353"/>
    </location>
</feature>
<dbReference type="PANTHER" id="PTHR30012:SF0">
    <property type="entry name" value="TYPE II SECRETION SYSTEM PROTEIN F-RELATED"/>
    <property type="match status" value="1"/>
</dbReference>
<dbReference type="InterPro" id="IPR018076">
    <property type="entry name" value="T2SS_GspF_dom"/>
</dbReference>
<dbReference type="EMBL" id="PGUY01000045">
    <property type="protein sequence ID" value="PLT29184.1"/>
    <property type="molecule type" value="Genomic_DNA"/>
</dbReference>